<dbReference type="Proteomes" id="UP000077266">
    <property type="component" value="Unassembled WGS sequence"/>
</dbReference>
<evidence type="ECO:0000256" key="4">
    <source>
        <dbReference type="ARBA" id="ARBA00022679"/>
    </source>
</evidence>
<protein>
    <recommendedName>
        <fullName evidence="3">UDP-N-acetylglucosamine diphosphorylase</fullName>
        <ecNumber evidence="3">2.7.7.23</ecNumber>
    </recommendedName>
</protein>
<dbReference type="Pfam" id="PF01704">
    <property type="entry name" value="UDPGP"/>
    <property type="match status" value="1"/>
</dbReference>
<dbReference type="STRING" id="1314781.A0A165NAM9"/>
<dbReference type="FunCoup" id="A0A165NAM9">
    <property type="interactions" value="191"/>
</dbReference>
<sequence>MTADIAALRKKYEHAGQGHLFAFWDKLSAQEKDELAEQLAALDVDRVNRIYHKAVSSDSPVEPSVPREPIAPLPDDAFDSTLDASPEQIAQWRDTGLRAIARGEVGVLLMAGGQGTRLGSSAPKGCYDIGLPSHKSLFELQAQRIASLQRLAAQLADGKPAVIPWYIMTSGPTRPETVAFFEKHQFFGLQPDNVIFFEQGTLPCLSMDGKILLETHSRVAVAPSGNGGLYAALREPLSPSHPTHTVMSDLKDRKIQFLHTYGVDNCLVRVADPVFLGSCITKSCDCGAKVVRKTSPTESVGVVVCRGTSSPPKYEVVEYSEISSEDAHRKDAKKPNELAFRAANIVNHFYATSFLSAEESFEDQMAFHIARKKIPCIDTASGEALKPSKPNGMKLELFVFDVFPFAQQFNCLEVAREDEFSPLKNAPGTGSDDPETSRRDLLAQHKRWLVAAGAKVADGVEVEISPLVSYAGEGLESLSGKTLSKSGHVEKLDDFALLA</sequence>
<keyword evidence="4" id="KW-0808">Transferase</keyword>
<evidence type="ECO:0000256" key="1">
    <source>
        <dbReference type="ARBA" id="ARBA00005208"/>
    </source>
</evidence>
<accession>A0A165NAM9</accession>
<dbReference type="AlphaFoldDB" id="A0A165NAM9"/>
<dbReference type="Gene3D" id="3.90.550.10">
    <property type="entry name" value="Spore Coat Polysaccharide Biosynthesis Protein SpsA, Chain A"/>
    <property type="match status" value="1"/>
</dbReference>
<comment type="catalytic activity">
    <reaction evidence="6">
        <text>N-acetyl-alpha-D-glucosamine 1-phosphate + UTP + H(+) = UDP-N-acetyl-alpha-D-glucosamine + diphosphate</text>
        <dbReference type="Rhea" id="RHEA:13509"/>
        <dbReference type="ChEBI" id="CHEBI:15378"/>
        <dbReference type="ChEBI" id="CHEBI:33019"/>
        <dbReference type="ChEBI" id="CHEBI:46398"/>
        <dbReference type="ChEBI" id="CHEBI:57705"/>
        <dbReference type="ChEBI" id="CHEBI:57776"/>
        <dbReference type="EC" id="2.7.7.23"/>
    </reaction>
</comment>
<dbReference type="InParanoid" id="A0A165NAM9"/>
<dbReference type="InterPro" id="IPR029044">
    <property type="entry name" value="Nucleotide-diphossugar_trans"/>
</dbReference>
<evidence type="ECO:0000256" key="2">
    <source>
        <dbReference type="ARBA" id="ARBA00010401"/>
    </source>
</evidence>
<gene>
    <name evidence="7" type="ORF">EXIGLDRAFT_738704</name>
</gene>
<dbReference type="GO" id="GO:0003977">
    <property type="term" value="F:UDP-N-acetylglucosamine diphosphorylase activity"/>
    <property type="evidence" value="ECO:0007669"/>
    <property type="project" value="UniProtKB-EC"/>
</dbReference>
<dbReference type="PANTHER" id="PTHR11952:SF2">
    <property type="entry name" value="LD24639P"/>
    <property type="match status" value="1"/>
</dbReference>
<dbReference type="InterPro" id="IPR002618">
    <property type="entry name" value="UDPGP_fam"/>
</dbReference>
<proteinExistence type="inferred from homology"/>
<keyword evidence="5" id="KW-0548">Nucleotidyltransferase</keyword>
<dbReference type="OrthoDB" id="532420at2759"/>
<comment type="pathway">
    <text evidence="1">Nucleotide-sugar biosynthesis; UDP-N-acetyl-alpha-D-glucosamine biosynthesis; UDP-N-acetyl-alpha-D-glucosamine from N-acetyl-alpha-D-glucosamine 1-phosphate: step 1/1.</text>
</comment>
<evidence type="ECO:0000313" key="7">
    <source>
        <dbReference type="EMBL" id="KZW00467.1"/>
    </source>
</evidence>
<dbReference type="PANTHER" id="PTHR11952">
    <property type="entry name" value="UDP- GLUCOSE PYROPHOSPHORYLASE"/>
    <property type="match status" value="1"/>
</dbReference>
<organism evidence="7 8">
    <name type="scientific">Exidia glandulosa HHB12029</name>
    <dbReference type="NCBI Taxonomy" id="1314781"/>
    <lineage>
        <taxon>Eukaryota</taxon>
        <taxon>Fungi</taxon>
        <taxon>Dikarya</taxon>
        <taxon>Basidiomycota</taxon>
        <taxon>Agaricomycotina</taxon>
        <taxon>Agaricomycetes</taxon>
        <taxon>Auriculariales</taxon>
        <taxon>Exidiaceae</taxon>
        <taxon>Exidia</taxon>
    </lineage>
</organism>
<dbReference type="EC" id="2.7.7.23" evidence="3"/>
<name>A0A165NAM9_EXIGL</name>
<evidence type="ECO:0000256" key="5">
    <source>
        <dbReference type="ARBA" id="ARBA00022695"/>
    </source>
</evidence>
<reference evidence="7 8" key="1">
    <citation type="journal article" date="2016" name="Mol. Biol. Evol.">
        <title>Comparative Genomics of Early-Diverging Mushroom-Forming Fungi Provides Insights into the Origins of Lignocellulose Decay Capabilities.</title>
        <authorList>
            <person name="Nagy L.G."/>
            <person name="Riley R."/>
            <person name="Tritt A."/>
            <person name="Adam C."/>
            <person name="Daum C."/>
            <person name="Floudas D."/>
            <person name="Sun H."/>
            <person name="Yadav J.S."/>
            <person name="Pangilinan J."/>
            <person name="Larsson K.H."/>
            <person name="Matsuura K."/>
            <person name="Barry K."/>
            <person name="Labutti K."/>
            <person name="Kuo R."/>
            <person name="Ohm R.A."/>
            <person name="Bhattacharya S.S."/>
            <person name="Shirouzu T."/>
            <person name="Yoshinaga Y."/>
            <person name="Martin F.M."/>
            <person name="Grigoriev I.V."/>
            <person name="Hibbett D.S."/>
        </authorList>
    </citation>
    <scope>NUCLEOTIDE SEQUENCE [LARGE SCALE GENOMIC DNA]</scope>
    <source>
        <strain evidence="7 8">HHB12029</strain>
    </source>
</reference>
<evidence type="ECO:0000313" key="8">
    <source>
        <dbReference type="Proteomes" id="UP000077266"/>
    </source>
</evidence>
<comment type="similarity">
    <text evidence="2">Belongs to the UDPGP type 1 family.</text>
</comment>
<dbReference type="SUPFAM" id="SSF53448">
    <property type="entry name" value="Nucleotide-diphospho-sugar transferases"/>
    <property type="match status" value="1"/>
</dbReference>
<dbReference type="InterPro" id="IPR039741">
    <property type="entry name" value="UDP-sugar_pyrophosphorylase"/>
</dbReference>
<dbReference type="GO" id="GO:0006048">
    <property type="term" value="P:UDP-N-acetylglucosamine biosynthetic process"/>
    <property type="evidence" value="ECO:0007669"/>
    <property type="project" value="TreeGrafter"/>
</dbReference>
<dbReference type="FunFam" id="3.90.550.10:FF:000075">
    <property type="entry name" value="Probable UDP-N-acetylglucosamine pyrophosphorylase"/>
    <property type="match status" value="1"/>
</dbReference>
<evidence type="ECO:0000256" key="3">
    <source>
        <dbReference type="ARBA" id="ARBA00012457"/>
    </source>
</evidence>
<dbReference type="CDD" id="cd04193">
    <property type="entry name" value="UDPGlcNAc_PPase"/>
    <property type="match status" value="1"/>
</dbReference>
<dbReference type="EMBL" id="KV425900">
    <property type="protein sequence ID" value="KZW00467.1"/>
    <property type="molecule type" value="Genomic_DNA"/>
</dbReference>
<evidence type="ECO:0000256" key="6">
    <source>
        <dbReference type="ARBA" id="ARBA00048493"/>
    </source>
</evidence>
<keyword evidence="8" id="KW-1185">Reference proteome</keyword>